<dbReference type="Proteomes" id="UP001149607">
    <property type="component" value="Chromosome"/>
</dbReference>
<dbReference type="InterPro" id="IPR029044">
    <property type="entry name" value="Nucleotide-diphossugar_trans"/>
</dbReference>
<evidence type="ECO:0000256" key="2">
    <source>
        <dbReference type="ARBA" id="ARBA00004787"/>
    </source>
</evidence>
<feature type="site" description="Positions MEP for the nucleophilic attack" evidence="7">
    <location>
        <position position="223"/>
    </location>
</feature>
<feature type="site" description="Transition state stabilizer" evidence="7">
    <location>
        <position position="33"/>
    </location>
</feature>
<evidence type="ECO:0000256" key="4">
    <source>
        <dbReference type="ARBA" id="ARBA00022679"/>
    </source>
</evidence>
<dbReference type="NCBIfam" id="TIGR00453">
    <property type="entry name" value="ispD"/>
    <property type="match status" value="1"/>
</dbReference>
<dbReference type="SUPFAM" id="SSF53448">
    <property type="entry name" value="Nucleotide-diphospho-sugar transferases"/>
    <property type="match status" value="1"/>
</dbReference>
<dbReference type="GO" id="GO:0050518">
    <property type="term" value="F:2-C-methyl-D-erythritol 4-phosphate cytidylyltransferase activity"/>
    <property type="evidence" value="ECO:0007669"/>
    <property type="project" value="UniProtKB-UniRule"/>
</dbReference>
<comment type="function">
    <text evidence="7">Catalyzes the formation of 4-diphosphocytidyl-2-C-methyl-D-erythritol from CTP and 2-C-methyl-D-erythritol 4-phosphate (MEP).</text>
</comment>
<name>A0A9X4IAP3_9NEIS</name>
<evidence type="ECO:0000256" key="1">
    <source>
        <dbReference type="ARBA" id="ARBA00001282"/>
    </source>
</evidence>
<dbReference type="PANTHER" id="PTHR32125:SF4">
    <property type="entry name" value="2-C-METHYL-D-ERYTHRITOL 4-PHOSPHATE CYTIDYLYLTRANSFERASE, CHLOROPLASTIC"/>
    <property type="match status" value="1"/>
</dbReference>
<dbReference type="InterPro" id="IPR018294">
    <property type="entry name" value="ISPD_synthase_CS"/>
</dbReference>
<dbReference type="GO" id="GO:0019288">
    <property type="term" value="P:isopentenyl diphosphate biosynthetic process, methylerythritol 4-phosphate pathway"/>
    <property type="evidence" value="ECO:0007669"/>
    <property type="project" value="UniProtKB-UniRule"/>
</dbReference>
<keyword evidence="6 7" id="KW-0414">Isoprene biosynthesis</keyword>
<feature type="site" description="Positions MEP for the nucleophilic attack" evidence="7">
    <location>
        <position position="169"/>
    </location>
</feature>
<proteinExistence type="inferred from homology"/>
<keyword evidence="4 7" id="KW-0808">Transferase</keyword>
<evidence type="ECO:0000256" key="3">
    <source>
        <dbReference type="ARBA" id="ARBA00009789"/>
    </source>
</evidence>
<dbReference type="Gene3D" id="3.90.550.10">
    <property type="entry name" value="Spore Coat Polysaccharide Biosynthesis Protein SpsA, Chain A"/>
    <property type="match status" value="1"/>
</dbReference>
<dbReference type="RefSeq" id="WP_274584820.1">
    <property type="nucleotide sequence ID" value="NZ_CP145811.1"/>
</dbReference>
<dbReference type="PANTHER" id="PTHR32125">
    <property type="entry name" value="2-C-METHYL-D-ERYTHRITOL 4-PHOSPHATE CYTIDYLYLTRANSFERASE, CHLOROPLASTIC"/>
    <property type="match status" value="1"/>
</dbReference>
<evidence type="ECO:0000256" key="5">
    <source>
        <dbReference type="ARBA" id="ARBA00022695"/>
    </source>
</evidence>
<dbReference type="EC" id="2.7.7.60" evidence="7"/>
<evidence type="ECO:0000313" key="8">
    <source>
        <dbReference type="EMBL" id="MDD9327579.1"/>
    </source>
</evidence>
<reference evidence="8" key="1">
    <citation type="submission" date="2022-10" db="EMBL/GenBank/DDBJ databases">
        <authorList>
            <person name="Boutroux M."/>
        </authorList>
    </citation>
    <scope>NUCLEOTIDE SEQUENCE</scope>
    <source>
        <strain evidence="8">51.81</strain>
    </source>
</reference>
<reference evidence="9" key="2">
    <citation type="submission" date="2024-02" db="EMBL/GenBank/DDBJ databases">
        <title>Neisseria leonii sp. nov.</title>
        <authorList>
            <person name="Boutroux M."/>
            <person name="Favre-Rochex S."/>
            <person name="Gorgette O."/>
            <person name="Touak G."/>
            <person name="Muhle E."/>
            <person name="Chesneau O."/>
            <person name="Clermont D."/>
            <person name="Rahi P."/>
        </authorList>
    </citation>
    <scope>NUCLEOTIDE SEQUENCE</scope>
    <source>
        <strain evidence="9">51.81</strain>
    </source>
</reference>
<evidence type="ECO:0000313" key="9">
    <source>
        <dbReference type="EMBL" id="WWY02739.1"/>
    </source>
</evidence>
<accession>A0A9X4IAP3</accession>
<dbReference type="EMBL" id="JAPQFL010000002">
    <property type="protein sequence ID" value="MDD9327579.1"/>
    <property type="molecule type" value="Genomic_DNA"/>
</dbReference>
<evidence type="ECO:0000256" key="7">
    <source>
        <dbReference type="HAMAP-Rule" id="MF_00108"/>
    </source>
</evidence>
<comment type="similarity">
    <text evidence="3 7">Belongs to the IspD/TarI cytidylyltransferase family. IspD subfamily.</text>
</comment>
<dbReference type="HAMAP" id="MF_00108">
    <property type="entry name" value="IspD"/>
    <property type="match status" value="1"/>
</dbReference>
<dbReference type="PROSITE" id="PS01295">
    <property type="entry name" value="ISPD"/>
    <property type="match status" value="1"/>
</dbReference>
<organism evidence="8">
    <name type="scientific">Neisseria leonii</name>
    <dbReference type="NCBI Taxonomy" id="2995413"/>
    <lineage>
        <taxon>Bacteria</taxon>
        <taxon>Pseudomonadati</taxon>
        <taxon>Pseudomonadota</taxon>
        <taxon>Betaproteobacteria</taxon>
        <taxon>Neisseriales</taxon>
        <taxon>Neisseriaceae</taxon>
        <taxon>Neisseria</taxon>
    </lineage>
</organism>
<keyword evidence="10" id="KW-1185">Reference proteome</keyword>
<gene>
    <name evidence="7 8" type="primary">ispD</name>
    <name evidence="8" type="ORF">ORY91_000985</name>
    <name evidence="9" type="ORF">V9W64_08545</name>
</gene>
<evidence type="ECO:0000256" key="6">
    <source>
        <dbReference type="ARBA" id="ARBA00023229"/>
    </source>
</evidence>
<comment type="pathway">
    <text evidence="2 7">Isoprenoid biosynthesis; isopentenyl diphosphate biosynthesis via DXP pathway; isopentenyl diphosphate from 1-deoxy-D-xylulose 5-phosphate: step 2/6.</text>
</comment>
<sequence length="245" mass="25600">MARQFAGGSVAVRRIALIPAAGVGERFGADRPKQYVSLAGQSVLAHTLTLFEHHPQIDAVAVVISPQDTWFDGEIQTASFAKLRVLRNGGASRAETVSNGLAALSASGAVAEQDCVLVHDAARCCLPRSALDRLLAAVGDGGCAILALPVADTLKRSADGSMIDETVSRRTLWQAQTPQAAPAGLLRRALAAADAAQMTDEASALEAAGAAVKLVMGDSRNLKLTLPQDEYIVRLLLAHPSEDES</sequence>
<comment type="catalytic activity">
    <reaction evidence="1 7">
        <text>2-C-methyl-D-erythritol 4-phosphate + CTP + H(+) = 4-CDP-2-C-methyl-D-erythritol + diphosphate</text>
        <dbReference type="Rhea" id="RHEA:13429"/>
        <dbReference type="ChEBI" id="CHEBI:15378"/>
        <dbReference type="ChEBI" id="CHEBI:33019"/>
        <dbReference type="ChEBI" id="CHEBI:37563"/>
        <dbReference type="ChEBI" id="CHEBI:57823"/>
        <dbReference type="ChEBI" id="CHEBI:58262"/>
        <dbReference type="EC" id="2.7.7.60"/>
    </reaction>
</comment>
<dbReference type="FunFam" id="3.90.550.10:FF:000003">
    <property type="entry name" value="2-C-methyl-D-erythritol 4-phosphate cytidylyltransferase"/>
    <property type="match status" value="1"/>
</dbReference>
<dbReference type="InterPro" id="IPR034683">
    <property type="entry name" value="IspD/TarI"/>
</dbReference>
<feature type="site" description="Transition state stabilizer" evidence="7">
    <location>
        <position position="26"/>
    </location>
</feature>
<dbReference type="Pfam" id="PF01128">
    <property type="entry name" value="IspD"/>
    <property type="match status" value="1"/>
</dbReference>
<keyword evidence="5 7" id="KW-0548">Nucleotidyltransferase</keyword>
<protein>
    <recommendedName>
        <fullName evidence="7">2-C-methyl-D-erythritol 4-phosphate cytidylyltransferase</fullName>
        <ecNumber evidence="7">2.7.7.60</ecNumber>
    </recommendedName>
    <alternativeName>
        <fullName evidence="7">4-diphosphocytidyl-2C-methyl-D-erythritol synthase</fullName>
    </alternativeName>
    <alternativeName>
        <fullName evidence="7">MEP cytidylyltransferase</fullName>
        <shortName evidence="7">MCT</shortName>
    </alternativeName>
</protein>
<dbReference type="EMBL" id="CP146598">
    <property type="protein sequence ID" value="WWY02739.1"/>
    <property type="molecule type" value="Genomic_DNA"/>
</dbReference>
<dbReference type="InterPro" id="IPR001228">
    <property type="entry name" value="IspD"/>
</dbReference>
<dbReference type="InterPro" id="IPR050088">
    <property type="entry name" value="IspD/TarI_cytidylyltransf_bact"/>
</dbReference>
<dbReference type="CDD" id="cd02516">
    <property type="entry name" value="CDP-ME_synthetase"/>
    <property type="match status" value="1"/>
</dbReference>
<dbReference type="AlphaFoldDB" id="A0A9X4IAP3"/>
<evidence type="ECO:0000313" key="10">
    <source>
        <dbReference type="Proteomes" id="UP001149607"/>
    </source>
</evidence>